<evidence type="ECO:0000313" key="2">
    <source>
        <dbReference type="EMBL" id="KAK7086188.1"/>
    </source>
</evidence>
<reference evidence="2 3" key="1">
    <citation type="submission" date="2023-11" db="EMBL/GenBank/DDBJ databases">
        <title>Halocaridina rubra genome assembly.</title>
        <authorList>
            <person name="Smith C."/>
        </authorList>
    </citation>
    <scope>NUCLEOTIDE SEQUENCE [LARGE SCALE GENOMIC DNA]</scope>
    <source>
        <strain evidence="2">EP-1</strain>
        <tissue evidence="2">Whole</tissue>
    </source>
</reference>
<feature type="compositionally biased region" description="Polar residues" evidence="1">
    <location>
        <begin position="34"/>
        <end position="48"/>
    </location>
</feature>
<sequence>IAPAKKLWGVEEGKTDNKGIFNIGEPTWREATWSTGHPTDHSVGQSHGLSMGVGPRGPGRPQFPGGDSVLSPRASDHAGVGLKMVEYVLAASPTGKDLDARMANLALRNGAVVDTSKDKKDKAPSPFDPTKKDVENGNAVPQPNGIVQNGLEDDKAFKLKSTFRELFKCLQMLLSCRPSLFMLIGVINNIMTILMRNRSVLQSHSRTPGSRQGSPSEEDLNKNGMVPGVGVKEPELVGGVVMGGPGAQVLGPLDHPGFEGGGAVGGMGGHAGMLDPAGMGSAGGPFSSPAGPDYNNMATSMPMDSPTLLPGHQPQNFTDNQTKCIVMLYVLNTFSEYIRSPAYERIRFQKIAR</sequence>
<feature type="compositionally biased region" description="Polar residues" evidence="1">
    <location>
        <begin position="202"/>
        <end position="215"/>
    </location>
</feature>
<feature type="non-terminal residue" evidence="2">
    <location>
        <position position="1"/>
    </location>
</feature>
<feature type="region of interest" description="Disordered" evidence="1">
    <location>
        <begin position="113"/>
        <end position="147"/>
    </location>
</feature>
<gene>
    <name evidence="2" type="ORF">SK128_016763</name>
</gene>
<dbReference type="Proteomes" id="UP001381693">
    <property type="component" value="Unassembled WGS sequence"/>
</dbReference>
<feature type="region of interest" description="Disordered" evidence="1">
    <location>
        <begin position="34"/>
        <end position="75"/>
    </location>
</feature>
<keyword evidence="3" id="KW-1185">Reference proteome</keyword>
<accession>A0AAN8XUY2</accession>
<proteinExistence type="predicted"/>
<feature type="region of interest" description="Disordered" evidence="1">
    <location>
        <begin position="202"/>
        <end position="227"/>
    </location>
</feature>
<dbReference type="AlphaFoldDB" id="A0AAN8XUY2"/>
<dbReference type="EMBL" id="JAXCGZ010000310">
    <property type="protein sequence ID" value="KAK7086188.1"/>
    <property type="molecule type" value="Genomic_DNA"/>
</dbReference>
<evidence type="ECO:0000256" key="1">
    <source>
        <dbReference type="SAM" id="MobiDB-lite"/>
    </source>
</evidence>
<feature type="compositionally biased region" description="Basic and acidic residues" evidence="1">
    <location>
        <begin position="115"/>
        <end position="135"/>
    </location>
</feature>
<organism evidence="2 3">
    <name type="scientific">Halocaridina rubra</name>
    <name type="common">Hawaiian red shrimp</name>
    <dbReference type="NCBI Taxonomy" id="373956"/>
    <lineage>
        <taxon>Eukaryota</taxon>
        <taxon>Metazoa</taxon>
        <taxon>Ecdysozoa</taxon>
        <taxon>Arthropoda</taxon>
        <taxon>Crustacea</taxon>
        <taxon>Multicrustacea</taxon>
        <taxon>Malacostraca</taxon>
        <taxon>Eumalacostraca</taxon>
        <taxon>Eucarida</taxon>
        <taxon>Decapoda</taxon>
        <taxon>Pleocyemata</taxon>
        <taxon>Caridea</taxon>
        <taxon>Atyoidea</taxon>
        <taxon>Atyidae</taxon>
        <taxon>Halocaridina</taxon>
    </lineage>
</organism>
<comment type="caution">
    <text evidence="2">The sequence shown here is derived from an EMBL/GenBank/DDBJ whole genome shotgun (WGS) entry which is preliminary data.</text>
</comment>
<evidence type="ECO:0000313" key="3">
    <source>
        <dbReference type="Proteomes" id="UP001381693"/>
    </source>
</evidence>
<name>A0AAN8XUY2_HALRR</name>
<protein>
    <submittedName>
        <fullName evidence="2">Uncharacterized protein</fullName>
    </submittedName>
</protein>